<name>A0A507EUR2_9FUNG</name>
<proteinExistence type="inferred from homology"/>
<dbReference type="STRING" id="246404.A0A507EUR2"/>
<dbReference type="Gene3D" id="3.40.50.1820">
    <property type="entry name" value="alpha/beta hydrolase"/>
    <property type="match status" value="1"/>
</dbReference>
<dbReference type="PANTHER" id="PTHR10794:SF63">
    <property type="entry name" value="ALPHA_BETA HYDROLASE 1, ISOFORM A"/>
    <property type="match status" value="1"/>
</dbReference>
<dbReference type="GO" id="GO:0047372">
    <property type="term" value="F:monoacylglycerol lipase activity"/>
    <property type="evidence" value="ECO:0007669"/>
    <property type="project" value="TreeGrafter"/>
</dbReference>
<dbReference type="EMBL" id="QEAP01000391">
    <property type="protein sequence ID" value="TPX67604.1"/>
    <property type="molecule type" value="Genomic_DNA"/>
</dbReference>
<reference evidence="3 4" key="1">
    <citation type="journal article" date="2019" name="Sci. Rep.">
        <title>Comparative genomics of chytrid fungi reveal insights into the obligate biotrophic and pathogenic lifestyle of Synchytrium endobioticum.</title>
        <authorList>
            <person name="van de Vossenberg B.T.L.H."/>
            <person name="Warris S."/>
            <person name="Nguyen H.D.T."/>
            <person name="van Gent-Pelzer M.P.E."/>
            <person name="Joly D.L."/>
            <person name="van de Geest H.C."/>
            <person name="Bonants P.J.M."/>
            <person name="Smith D.S."/>
            <person name="Levesque C.A."/>
            <person name="van der Lee T.A.J."/>
        </authorList>
    </citation>
    <scope>NUCLEOTIDE SEQUENCE [LARGE SCALE GENOMIC DNA]</scope>
    <source>
        <strain evidence="3 4">CBS 675.73</strain>
    </source>
</reference>
<comment type="caution">
    <text evidence="3">The sequence shown here is derived from an EMBL/GenBank/DDBJ whole genome shotgun (WGS) entry which is preliminary data.</text>
</comment>
<dbReference type="PANTHER" id="PTHR10794">
    <property type="entry name" value="ABHYDROLASE DOMAIN-CONTAINING PROTEIN"/>
    <property type="match status" value="1"/>
</dbReference>
<evidence type="ECO:0000256" key="1">
    <source>
        <dbReference type="ARBA" id="ARBA00010884"/>
    </source>
</evidence>
<dbReference type="GO" id="GO:0051793">
    <property type="term" value="P:medium-chain fatty acid catabolic process"/>
    <property type="evidence" value="ECO:0007669"/>
    <property type="project" value="TreeGrafter"/>
</dbReference>
<evidence type="ECO:0000313" key="4">
    <source>
        <dbReference type="Proteomes" id="UP000320333"/>
    </source>
</evidence>
<accession>A0A507EUR2</accession>
<comment type="similarity">
    <text evidence="1">Belongs to the AB hydrolase superfamily. AB hydrolase 4 family.</text>
</comment>
<keyword evidence="4" id="KW-1185">Reference proteome</keyword>
<dbReference type="GO" id="GO:0008126">
    <property type="term" value="F:acetylesterase activity"/>
    <property type="evidence" value="ECO:0007669"/>
    <property type="project" value="TreeGrafter"/>
</dbReference>
<dbReference type="Pfam" id="PF00561">
    <property type="entry name" value="Abhydrolase_1"/>
    <property type="match status" value="1"/>
</dbReference>
<dbReference type="InterPro" id="IPR050960">
    <property type="entry name" value="AB_hydrolase_4_sf"/>
</dbReference>
<sequence length="504" mass="55226">MPIATFVDTIRAQVGPGQILALVLAVCLYLRHRSLRSAVQLTHAKDSSLAECVRSQCPSLARGFFSAAPLLANGHLQTVTASLSARISKKSRGDLRYRRDLVHLKDGGLVAIDWDVESDRLPANAPILIVLHGLGGGSRDKYIVDFVPHASKLGFKAAALNSRGCGGLSVKTPQLYSGSYTDDLRAMIDFIHKTHPESPLIGIGFSLGANIMLKCVGEDGAQTKLTACISVANPFDLNLGITLLHSTWVGRELYSRALATSLINFFKLHMPVFITAEDPLARMHSINPSEVLNAKYLNEFDDAATRRMFKFRTVSEYYRMASSAQYLPDVCIPTLLLSDLDDPVAMSKSIPVADVIANPNVVLATTRRGGHIGWYEGFWNLKRWYPKPILEFCSAVIKDHQAPAPTLMKRKMPPNVSAKVKPIQVDVSVMTMPVGSAIDGNCVVRKSDSSTCLRKRLISQWVRFCALLSAQFAKYSNNPAAILLVLTTAIVAYRRRHVKAVSGI</sequence>
<gene>
    <name evidence="3" type="ORF">CcCBS67573_g07461</name>
</gene>
<dbReference type="GO" id="GO:0051792">
    <property type="term" value="P:medium-chain fatty acid biosynthetic process"/>
    <property type="evidence" value="ECO:0007669"/>
    <property type="project" value="TreeGrafter"/>
</dbReference>
<evidence type="ECO:0000313" key="3">
    <source>
        <dbReference type="EMBL" id="TPX67604.1"/>
    </source>
</evidence>
<protein>
    <recommendedName>
        <fullName evidence="2">AB hydrolase-1 domain-containing protein</fullName>
    </recommendedName>
</protein>
<evidence type="ECO:0000259" key="2">
    <source>
        <dbReference type="Pfam" id="PF00561"/>
    </source>
</evidence>
<feature type="domain" description="AB hydrolase-1" evidence="2">
    <location>
        <begin position="126"/>
        <end position="345"/>
    </location>
</feature>
<dbReference type="InterPro" id="IPR000073">
    <property type="entry name" value="AB_hydrolase_1"/>
</dbReference>
<dbReference type="AlphaFoldDB" id="A0A507EUR2"/>
<organism evidence="3 4">
    <name type="scientific">Chytriomyces confervae</name>
    <dbReference type="NCBI Taxonomy" id="246404"/>
    <lineage>
        <taxon>Eukaryota</taxon>
        <taxon>Fungi</taxon>
        <taxon>Fungi incertae sedis</taxon>
        <taxon>Chytridiomycota</taxon>
        <taxon>Chytridiomycota incertae sedis</taxon>
        <taxon>Chytridiomycetes</taxon>
        <taxon>Chytridiales</taxon>
        <taxon>Chytriomycetaceae</taxon>
        <taxon>Chytriomyces</taxon>
    </lineage>
</organism>
<dbReference type="Proteomes" id="UP000320333">
    <property type="component" value="Unassembled WGS sequence"/>
</dbReference>
<dbReference type="SUPFAM" id="SSF53474">
    <property type="entry name" value="alpha/beta-Hydrolases"/>
    <property type="match status" value="1"/>
</dbReference>
<dbReference type="OrthoDB" id="5954035at2759"/>
<dbReference type="InterPro" id="IPR029058">
    <property type="entry name" value="AB_hydrolase_fold"/>
</dbReference>